<evidence type="ECO:0000313" key="3">
    <source>
        <dbReference type="Proteomes" id="UP001479606"/>
    </source>
</evidence>
<dbReference type="SUPFAM" id="SSF63829">
    <property type="entry name" value="Calcium-dependent phosphotriesterase"/>
    <property type="match status" value="1"/>
</dbReference>
<dbReference type="EMBL" id="JBCEVZ010000004">
    <property type="protein sequence ID" value="MEL5993196.1"/>
    <property type="molecule type" value="Genomic_DNA"/>
</dbReference>
<dbReference type="RefSeq" id="WP_342295962.1">
    <property type="nucleotide sequence ID" value="NZ_JBCEVZ010000004.1"/>
</dbReference>
<dbReference type="InterPro" id="IPR013431">
    <property type="entry name" value="Delta_60_rpt"/>
</dbReference>
<sequence>MRFLYSLLVIIGLLGGRATSAQAQTLDAGFAAGLTSFGGSIEAAVKQPDGKVILSGDFHLLNGQATARVVRLNADGTPDLAFRAQVGSGPDGAISAIALQADGKILLGAEQGLSYFNGQPAQSLVRLNPDGSRDATFGAGGTLWEAGFIGSIAVQADGKILVGGASSSTFNGQPIKGLVRLLPSGLPDASFNIGTGVALGSGGGFIKKLLVQPDGAILAGGQFSTFNGQARPLLVRLLPSGSVDGSFASLAPATTSNGYLGDLARQPDGKLVLGGSNLTGNSSTATDLIRLLPSGAPDPAFTSNVDGNGYVASVGVRADGSLLVGGIFTAFGGSPRGGLVRLSSTGAVDPAFATGGGTYGYIPALVELNNGQYLAGGGFSEFDGQPATGLVRLSSTGLLDASYAAQLYFVVNAQLTPLNSGQLLVNGPFTTAGGQAVGYPTGTAPRFILLNANSTYNSQPVLPAPLALANNRTYYNDVVPQPDGTYFATYQNTDTTTLVRRILANGTFDPAYAAVELQFGTAYPYPFCCAGVSFTPTPGGQVLVRGGFGRVNGQPRRYLARLNADGTLNTTFAPPTNAVWQVPNVGTGTPNGIRNVYGLANNQTLVHWNDAVRSYLTRLNADGSIDNTFSIGTGGGTNALFTVLPLASGKLLVMGSFTTFNGQAAPYGVVRLLASGAPDATFVAASPATNAVEQPDGKLVAIAPGATVQSQRLLRLTPTGSLDAGFQPLLVANESYRQAAARVYLQPGTNALLLAGDFTSVGGQPRFGLARVVNTALAVRGAAALAPVDAFPNPTHDQLQLRLPTPATGPLTLLDLQGRVVRRWPAAQAAGGVSVAGLAPGVYVLGIPLAAGQRWQRLVVE</sequence>
<dbReference type="Gene3D" id="2.80.10.50">
    <property type="match status" value="5"/>
</dbReference>
<gene>
    <name evidence="2" type="ORF">AAFH49_03195</name>
</gene>
<dbReference type="Proteomes" id="UP001479606">
    <property type="component" value="Unassembled WGS sequence"/>
</dbReference>
<organism evidence="2 3">
    <name type="scientific">Hymenobacter segetis</name>
    <dbReference type="NCBI Taxonomy" id="2025509"/>
    <lineage>
        <taxon>Bacteria</taxon>
        <taxon>Pseudomonadati</taxon>
        <taxon>Bacteroidota</taxon>
        <taxon>Cytophagia</taxon>
        <taxon>Cytophagales</taxon>
        <taxon>Hymenobacteraceae</taxon>
        <taxon>Hymenobacter</taxon>
    </lineage>
</organism>
<proteinExistence type="predicted"/>
<protein>
    <submittedName>
        <fullName evidence="2">T9SS type A sorting domain-containing protein</fullName>
    </submittedName>
</protein>
<keyword evidence="1" id="KW-0732">Signal</keyword>
<dbReference type="InterPro" id="IPR026444">
    <property type="entry name" value="Secre_tail"/>
</dbReference>
<feature type="chain" id="PRO_5047496672" evidence="1">
    <location>
        <begin position="24"/>
        <end position="861"/>
    </location>
</feature>
<comment type="caution">
    <text evidence="2">The sequence shown here is derived from an EMBL/GenBank/DDBJ whole genome shotgun (WGS) entry which is preliminary data.</text>
</comment>
<reference evidence="2 3" key="1">
    <citation type="journal article" date="2018" name="Arch. Microbiol.">
        <title>Hymenobacter segetis sp. nov., isolated from soil.</title>
        <authorList>
            <person name="Ten L.N."/>
            <person name="Lim S.J."/>
            <person name="Kim B.O."/>
            <person name="Kang I.K."/>
            <person name="Jung H.Y."/>
        </authorList>
    </citation>
    <scope>NUCLEOTIDE SEQUENCE [LARGE SCALE GENOMIC DNA]</scope>
    <source>
        <strain evidence="2 3">S7-3-11</strain>
    </source>
</reference>
<dbReference type="Pfam" id="PF17164">
    <property type="entry name" value="DUF5122"/>
    <property type="match status" value="12"/>
</dbReference>
<feature type="signal peptide" evidence="1">
    <location>
        <begin position="1"/>
        <end position="23"/>
    </location>
</feature>
<dbReference type="NCBIfam" id="TIGR02608">
    <property type="entry name" value="delta_60_rpt"/>
    <property type="match status" value="10"/>
</dbReference>
<accession>A0ABU9LRE4</accession>
<keyword evidence="3" id="KW-1185">Reference proteome</keyword>
<dbReference type="NCBIfam" id="TIGR04183">
    <property type="entry name" value="Por_Secre_tail"/>
    <property type="match status" value="1"/>
</dbReference>
<name>A0ABU9LRE4_9BACT</name>
<evidence type="ECO:0000313" key="2">
    <source>
        <dbReference type="EMBL" id="MEL5993196.1"/>
    </source>
</evidence>
<evidence type="ECO:0000256" key="1">
    <source>
        <dbReference type="SAM" id="SignalP"/>
    </source>
</evidence>